<comment type="caution">
    <text evidence="1">The sequence shown here is derived from an EMBL/GenBank/DDBJ whole genome shotgun (WGS) entry which is preliminary data.</text>
</comment>
<name>A0ABQ4AWI4_9ACTN</name>
<organism evidence="1 2">
    <name type="scientific">Actinoplanes lobatus</name>
    <dbReference type="NCBI Taxonomy" id="113568"/>
    <lineage>
        <taxon>Bacteria</taxon>
        <taxon>Bacillati</taxon>
        <taxon>Actinomycetota</taxon>
        <taxon>Actinomycetes</taxon>
        <taxon>Micromonosporales</taxon>
        <taxon>Micromonosporaceae</taxon>
        <taxon>Actinoplanes</taxon>
    </lineage>
</organism>
<protein>
    <submittedName>
        <fullName evidence="1">Uncharacterized protein</fullName>
    </submittedName>
</protein>
<gene>
    <name evidence="1" type="ORF">Alo02nite_82350</name>
</gene>
<sequence>MLSDPRAGMHGSRAFVRVAEPLRRIIRQARGPDERDSGIQMRPEILPQDADIQRLAWPLGPRMGMRIDQSRQDPALGNEFGTGHRIRCPSITVGIEIDRLAFRKSETPDS</sequence>
<dbReference type="EMBL" id="BOMP01000159">
    <property type="protein sequence ID" value="GIE45337.1"/>
    <property type="molecule type" value="Genomic_DNA"/>
</dbReference>
<dbReference type="Proteomes" id="UP000631312">
    <property type="component" value="Unassembled WGS sequence"/>
</dbReference>
<evidence type="ECO:0000313" key="1">
    <source>
        <dbReference type="EMBL" id="GIE45337.1"/>
    </source>
</evidence>
<accession>A0ABQ4AWI4</accession>
<evidence type="ECO:0000313" key="2">
    <source>
        <dbReference type="Proteomes" id="UP000631312"/>
    </source>
</evidence>
<proteinExistence type="predicted"/>
<keyword evidence="2" id="KW-1185">Reference proteome</keyword>
<reference evidence="1 2" key="1">
    <citation type="submission" date="2021-01" db="EMBL/GenBank/DDBJ databases">
        <title>Whole genome shotgun sequence of Actinoplanes lobatus NBRC 12513.</title>
        <authorList>
            <person name="Komaki H."/>
            <person name="Tamura T."/>
        </authorList>
    </citation>
    <scope>NUCLEOTIDE SEQUENCE [LARGE SCALE GENOMIC DNA]</scope>
    <source>
        <strain evidence="1 2">NBRC 12513</strain>
    </source>
</reference>